<gene>
    <name evidence="7" type="ORF">KUTeg_012997</name>
</gene>
<dbReference type="InterPro" id="IPR017452">
    <property type="entry name" value="GPCR_Rhodpsn_7TM"/>
</dbReference>
<dbReference type="SUPFAM" id="SSF81321">
    <property type="entry name" value="Family A G protein-coupled receptor-like"/>
    <property type="match status" value="1"/>
</dbReference>
<dbReference type="Proteomes" id="UP001217089">
    <property type="component" value="Unassembled WGS sequence"/>
</dbReference>
<accession>A0ABQ9ESE5</accession>
<dbReference type="PROSITE" id="PS50262">
    <property type="entry name" value="G_PROTEIN_RECEP_F1_2"/>
    <property type="match status" value="1"/>
</dbReference>
<feature type="domain" description="G-protein coupled receptors family 1 profile" evidence="6">
    <location>
        <begin position="1"/>
        <end position="70"/>
    </location>
</feature>
<evidence type="ECO:0000256" key="1">
    <source>
        <dbReference type="ARBA" id="ARBA00004370"/>
    </source>
</evidence>
<proteinExistence type="predicted"/>
<keyword evidence="4 5" id="KW-0472">Membrane</keyword>
<keyword evidence="3 5" id="KW-1133">Transmembrane helix</keyword>
<protein>
    <recommendedName>
        <fullName evidence="6">G-protein coupled receptors family 1 profile domain-containing protein</fullName>
    </recommendedName>
</protein>
<evidence type="ECO:0000256" key="4">
    <source>
        <dbReference type="ARBA" id="ARBA00023136"/>
    </source>
</evidence>
<sequence length="161" mass="18182">MSLARNSQLSVEISVARTLAAVVMTDFFCWFPVGAMGIMSLFSVNIPSGVYAWVIVFVLPINSALNPILYTFTKMKKKRASSMANSSRPVTETEKLKSSVIPLQLHQSIIKKFDPNDVSIQTYLQQAGYEWKHVYTVCWFIIKELRLLHANDITHGKLTGR</sequence>
<evidence type="ECO:0000313" key="8">
    <source>
        <dbReference type="Proteomes" id="UP001217089"/>
    </source>
</evidence>
<dbReference type="EMBL" id="JARBDR010000657">
    <property type="protein sequence ID" value="KAJ8308123.1"/>
    <property type="molecule type" value="Genomic_DNA"/>
</dbReference>
<name>A0ABQ9ESE5_TEGGR</name>
<feature type="transmembrane region" description="Helical" evidence="5">
    <location>
        <begin position="50"/>
        <end position="73"/>
    </location>
</feature>
<keyword evidence="8" id="KW-1185">Reference proteome</keyword>
<evidence type="ECO:0000256" key="2">
    <source>
        <dbReference type="ARBA" id="ARBA00022692"/>
    </source>
</evidence>
<dbReference type="Gene3D" id="1.20.1070.10">
    <property type="entry name" value="Rhodopsin 7-helix transmembrane proteins"/>
    <property type="match status" value="1"/>
</dbReference>
<comment type="caution">
    <text evidence="7">The sequence shown here is derived from an EMBL/GenBank/DDBJ whole genome shotgun (WGS) entry which is preliminary data.</text>
</comment>
<comment type="subcellular location">
    <subcellularLocation>
        <location evidence="1">Membrane</location>
    </subcellularLocation>
</comment>
<evidence type="ECO:0000256" key="3">
    <source>
        <dbReference type="ARBA" id="ARBA00022989"/>
    </source>
</evidence>
<evidence type="ECO:0000259" key="6">
    <source>
        <dbReference type="PROSITE" id="PS50262"/>
    </source>
</evidence>
<dbReference type="PANTHER" id="PTHR24372">
    <property type="entry name" value="GLYCOPROTEIN HORMONE RECEPTOR"/>
    <property type="match status" value="1"/>
</dbReference>
<organism evidence="7 8">
    <name type="scientific">Tegillarca granosa</name>
    <name type="common">Malaysian cockle</name>
    <name type="synonym">Anadara granosa</name>
    <dbReference type="NCBI Taxonomy" id="220873"/>
    <lineage>
        <taxon>Eukaryota</taxon>
        <taxon>Metazoa</taxon>
        <taxon>Spiralia</taxon>
        <taxon>Lophotrochozoa</taxon>
        <taxon>Mollusca</taxon>
        <taxon>Bivalvia</taxon>
        <taxon>Autobranchia</taxon>
        <taxon>Pteriomorphia</taxon>
        <taxon>Arcoida</taxon>
        <taxon>Arcoidea</taxon>
        <taxon>Arcidae</taxon>
        <taxon>Tegillarca</taxon>
    </lineage>
</organism>
<evidence type="ECO:0000313" key="7">
    <source>
        <dbReference type="EMBL" id="KAJ8308123.1"/>
    </source>
</evidence>
<reference evidence="7 8" key="1">
    <citation type="submission" date="2022-12" db="EMBL/GenBank/DDBJ databases">
        <title>Chromosome-level genome of Tegillarca granosa.</title>
        <authorList>
            <person name="Kim J."/>
        </authorList>
    </citation>
    <scope>NUCLEOTIDE SEQUENCE [LARGE SCALE GENOMIC DNA]</scope>
    <source>
        <strain evidence="7">Teg-2019</strain>
        <tissue evidence="7">Adductor muscle</tissue>
    </source>
</reference>
<feature type="transmembrane region" description="Helical" evidence="5">
    <location>
        <begin position="21"/>
        <end position="44"/>
    </location>
</feature>
<keyword evidence="2 5" id="KW-0812">Transmembrane</keyword>
<dbReference type="PANTHER" id="PTHR24372:SF77">
    <property type="entry name" value="G-PROTEIN COUPLED RECEPTORS FAMILY 1 PROFILE DOMAIN-CONTAINING PROTEIN"/>
    <property type="match status" value="1"/>
</dbReference>
<evidence type="ECO:0000256" key="5">
    <source>
        <dbReference type="SAM" id="Phobius"/>
    </source>
</evidence>